<gene>
    <name evidence="1" type="primary">splB</name>
    <name evidence="1" type="ORF">ERS852572_00499</name>
</gene>
<keyword evidence="1" id="KW-0456">Lyase</keyword>
<dbReference type="PANTHER" id="PTHR37822:SF2">
    <property type="entry name" value="SPORE PHOTOPRODUCT LYASE"/>
    <property type="match status" value="1"/>
</dbReference>
<evidence type="ECO:0000313" key="2">
    <source>
        <dbReference type="Proteomes" id="UP000095350"/>
    </source>
</evidence>
<evidence type="ECO:0000313" key="1">
    <source>
        <dbReference type="EMBL" id="CUM79232.1"/>
    </source>
</evidence>
<dbReference type="InterPro" id="IPR049539">
    <property type="entry name" value="SPL"/>
</dbReference>
<dbReference type="STRING" id="166486.ERS852572_00499"/>
<organism evidence="1 2">
    <name type="scientific">Roseburia intestinalis</name>
    <dbReference type="NCBI Taxonomy" id="166486"/>
    <lineage>
        <taxon>Bacteria</taxon>
        <taxon>Bacillati</taxon>
        <taxon>Bacillota</taxon>
        <taxon>Clostridia</taxon>
        <taxon>Lachnospirales</taxon>
        <taxon>Lachnospiraceae</taxon>
        <taxon>Roseburia</taxon>
    </lineage>
</organism>
<dbReference type="EMBL" id="CYXZ01000003">
    <property type="protein sequence ID" value="CUM79232.1"/>
    <property type="molecule type" value="Genomic_DNA"/>
</dbReference>
<dbReference type="EC" id="4.1.99.14" evidence="1"/>
<dbReference type="GO" id="GO:1904047">
    <property type="term" value="F:S-adenosyl-L-methionine binding"/>
    <property type="evidence" value="ECO:0007669"/>
    <property type="project" value="TreeGrafter"/>
</dbReference>
<protein>
    <submittedName>
        <fullName evidence="1">Spore photoproduct lyase</fullName>
        <ecNumber evidence="1">4.1.99.14</ecNumber>
    </submittedName>
</protein>
<dbReference type="PaxDb" id="166486-ERS852572_00499"/>
<dbReference type="RefSeq" id="WP_055193202.1">
    <property type="nucleotide sequence ID" value="NZ_CABIYH010000003.1"/>
</dbReference>
<dbReference type="Pfam" id="PF20903">
    <property type="entry name" value="SPL"/>
    <property type="match status" value="1"/>
</dbReference>
<dbReference type="Proteomes" id="UP000095350">
    <property type="component" value="Unassembled WGS sequence"/>
</dbReference>
<dbReference type="GO" id="GO:0003913">
    <property type="term" value="F:DNA photolyase activity"/>
    <property type="evidence" value="ECO:0007669"/>
    <property type="project" value="TreeGrafter"/>
</dbReference>
<dbReference type="Gene3D" id="3.40.50.12110">
    <property type="match status" value="1"/>
</dbReference>
<sequence length="344" mass="41199">MKSLDENYYNPFFSHIYVEEEIAEHPRVKQILARFMKAEIVYIRHYKDVFCRRRQDYEEQHHAQNLILAKKTGSLIYQGAPVCQNFGNTYFYYTSCMMNCIYDCEYCYLKGMYPSANIVIFVNIEDIFEELHRMLSEHPVYLCVSYDTDLLAFEAMTGYVREWEHFVLEENKRSTYPLKIEIRTKSANVKLFDNLIPDKNIIYAFTLSPQQITKQYEHNTPSLLQRVRCVADAVKKGFPVRLCFDPMIYCPDWEKEYHEMLELVTKEVPMDQIFDVSVGSFRVSQDYLKKMRKNEPYSAVVQFPFQNDGGVYHYGKELTEQMERFLIRQLLEYVPEERIFRWES</sequence>
<dbReference type="Gene3D" id="3.80.30.30">
    <property type="match status" value="1"/>
</dbReference>
<proteinExistence type="predicted"/>
<dbReference type="AlphaFoldDB" id="A0A173RMT1"/>
<reference evidence="1 2" key="1">
    <citation type="submission" date="2015-09" db="EMBL/GenBank/DDBJ databases">
        <authorList>
            <consortium name="Pathogen Informatics"/>
        </authorList>
    </citation>
    <scope>NUCLEOTIDE SEQUENCE [LARGE SCALE GENOMIC DNA]</scope>
    <source>
        <strain evidence="1 2">2789STDY5834960</strain>
    </source>
</reference>
<dbReference type="GO" id="GO:0042601">
    <property type="term" value="C:endospore-forming forespore"/>
    <property type="evidence" value="ECO:0007669"/>
    <property type="project" value="TreeGrafter"/>
</dbReference>
<dbReference type="PANTHER" id="PTHR37822">
    <property type="entry name" value="SPORE PHOTOPRODUCT LYASE-RELATED"/>
    <property type="match status" value="1"/>
</dbReference>
<name>A0A173RMT1_9FIRM</name>
<accession>A0A173RMT1</accession>
<dbReference type="GO" id="GO:0051539">
    <property type="term" value="F:4 iron, 4 sulfur cluster binding"/>
    <property type="evidence" value="ECO:0007669"/>
    <property type="project" value="TreeGrafter"/>
</dbReference>